<evidence type="ECO:0000256" key="3">
    <source>
        <dbReference type="PIRNR" id="PIRNR000124"/>
    </source>
</evidence>
<dbReference type="SUPFAM" id="SSF52413">
    <property type="entry name" value="UDP-glucose/GDP-mannose dehydrogenase C-terminal domain"/>
    <property type="match status" value="1"/>
</dbReference>
<dbReference type="InterPro" id="IPR036220">
    <property type="entry name" value="UDP-Glc/GDP-Man_DH_C_sf"/>
</dbReference>
<dbReference type="Pfam" id="PF03721">
    <property type="entry name" value="UDPG_MGDP_dh_N"/>
    <property type="match status" value="1"/>
</dbReference>
<sequence length="422" mass="46519">MTQPWTIGIVGLGYVGLPLAQLFLEQGHTVYGIDTDQTKLSRLEQGTSYLADFSDQVIKELFQNGTFAVSSSYALLENVDAIILCVPTPLDTSGEPDLQYVRKALQSTLPHLQKGQLLVLESSTYPGTTEEEIAPQVKEKGWNIGQDIHVAYSPERINPGQSTYKLASIPKVVGGETPSCTKRAKGVYASVFDEVVEVSSSKVAEVSKLVENAQRLINISFMNEVAMLCDSLHVNIWEVIDACSTKPFGFTPYTPGPGVGGHCIPVDPLYLNWKANQQGMDLSLIQAAKSVNARMPRFVIEKVKAHLGVPLEQSNLLMLGVTYKKNVNDIRESPALQIFEHLLDVGANVSYHDPYVPSLTIDSSDYESRTITKEMLENQHGVLILTDHSCLPYQMILDHSALIVDTRNVLKGYENKNNVVLL</sequence>
<evidence type="ECO:0000313" key="6">
    <source>
        <dbReference type="Proteomes" id="UP000199225"/>
    </source>
</evidence>
<keyword evidence="2" id="KW-0520">NAD</keyword>
<dbReference type="GO" id="GO:0016616">
    <property type="term" value="F:oxidoreductase activity, acting on the CH-OH group of donors, NAD or NADP as acceptor"/>
    <property type="evidence" value="ECO:0007669"/>
    <property type="project" value="InterPro"/>
</dbReference>
<dbReference type="PIRSF" id="PIRSF500136">
    <property type="entry name" value="UDP_ManNAc_DH"/>
    <property type="match status" value="1"/>
</dbReference>
<comment type="similarity">
    <text evidence="3">Belongs to the UDP-glucose/GDP-mannose dehydrogenase family.</text>
</comment>
<evidence type="ECO:0000313" key="5">
    <source>
        <dbReference type="EMBL" id="SDJ53370.1"/>
    </source>
</evidence>
<dbReference type="InterPro" id="IPR001732">
    <property type="entry name" value="UDP-Glc/GDP-Man_DH_N"/>
</dbReference>
<dbReference type="PIRSF" id="PIRSF000124">
    <property type="entry name" value="UDPglc_GDPman_dh"/>
    <property type="match status" value="1"/>
</dbReference>
<dbReference type="SMART" id="SM00984">
    <property type="entry name" value="UDPG_MGDP_dh_C"/>
    <property type="match status" value="1"/>
</dbReference>
<dbReference type="AlphaFoldDB" id="A0A1G8UK71"/>
<protein>
    <submittedName>
        <fullName evidence="5">UDP-N-acetyl-D-glucosamine dehydrogenase</fullName>
    </submittedName>
</protein>
<evidence type="ECO:0000256" key="1">
    <source>
        <dbReference type="ARBA" id="ARBA00023002"/>
    </source>
</evidence>
<dbReference type="Pfam" id="PF00984">
    <property type="entry name" value="UDPG_MGDP_dh"/>
    <property type="match status" value="1"/>
</dbReference>
<reference evidence="6" key="1">
    <citation type="submission" date="2016-10" db="EMBL/GenBank/DDBJ databases">
        <authorList>
            <person name="Varghese N."/>
            <person name="Submissions S."/>
        </authorList>
    </citation>
    <scope>NUCLEOTIDE SEQUENCE [LARGE SCALE GENOMIC DNA]</scope>
    <source>
        <strain evidence="6">DSM 4771</strain>
    </source>
</reference>
<dbReference type="EMBL" id="FNEV01000006">
    <property type="protein sequence ID" value="SDJ53370.1"/>
    <property type="molecule type" value="Genomic_DNA"/>
</dbReference>
<dbReference type="GO" id="GO:0016628">
    <property type="term" value="F:oxidoreductase activity, acting on the CH-CH group of donors, NAD or NADP as acceptor"/>
    <property type="evidence" value="ECO:0007669"/>
    <property type="project" value="InterPro"/>
</dbReference>
<feature type="domain" description="UDP-glucose/GDP-mannose dehydrogenase C-terminal" evidence="4">
    <location>
        <begin position="317"/>
        <end position="412"/>
    </location>
</feature>
<dbReference type="GO" id="GO:0051287">
    <property type="term" value="F:NAD binding"/>
    <property type="evidence" value="ECO:0007669"/>
    <property type="project" value="InterPro"/>
</dbReference>
<dbReference type="STRING" id="86666.SAMN04490247_2275"/>
<dbReference type="PANTHER" id="PTHR43491:SF1">
    <property type="entry name" value="UDP-N-ACETYL-D-MANNOSAMINE DEHYDROGENASE"/>
    <property type="match status" value="1"/>
</dbReference>
<gene>
    <name evidence="5" type="ORF">SAMN04490247_2275</name>
</gene>
<accession>A0A1G8UK71</accession>
<evidence type="ECO:0000256" key="2">
    <source>
        <dbReference type="ARBA" id="ARBA00023027"/>
    </source>
</evidence>
<dbReference type="Gene3D" id="3.40.50.720">
    <property type="entry name" value="NAD(P)-binding Rossmann-like Domain"/>
    <property type="match status" value="2"/>
</dbReference>
<dbReference type="RefSeq" id="WP_093193997.1">
    <property type="nucleotide sequence ID" value="NZ_FNEV01000006.1"/>
</dbReference>
<dbReference type="NCBIfam" id="TIGR03026">
    <property type="entry name" value="NDP-sugDHase"/>
    <property type="match status" value="1"/>
</dbReference>
<keyword evidence="6" id="KW-1185">Reference proteome</keyword>
<name>A0A1G8UK71_9BACI</name>
<dbReference type="OrthoDB" id="9803238at2"/>
<dbReference type="GO" id="GO:0000271">
    <property type="term" value="P:polysaccharide biosynthetic process"/>
    <property type="evidence" value="ECO:0007669"/>
    <property type="project" value="InterPro"/>
</dbReference>
<dbReference type="SUPFAM" id="SSF48179">
    <property type="entry name" value="6-phosphogluconate dehydrogenase C-terminal domain-like"/>
    <property type="match status" value="1"/>
</dbReference>
<dbReference type="InterPro" id="IPR014026">
    <property type="entry name" value="UDP-Glc/GDP-Man_DH_dimer"/>
</dbReference>
<dbReference type="InterPro" id="IPR008927">
    <property type="entry name" value="6-PGluconate_DH-like_C_sf"/>
</dbReference>
<organism evidence="5 6">
    <name type="scientific">Salimicrobium halophilum</name>
    <dbReference type="NCBI Taxonomy" id="86666"/>
    <lineage>
        <taxon>Bacteria</taxon>
        <taxon>Bacillati</taxon>
        <taxon>Bacillota</taxon>
        <taxon>Bacilli</taxon>
        <taxon>Bacillales</taxon>
        <taxon>Bacillaceae</taxon>
        <taxon>Salimicrobium</taxon>
    </lineage>
</organism>
<dbReference type="PANTHER" id="PTHR43491">
    <property type="entry name" value="UDP-N-ACETYL-D-MANNOSAMINE DEHYDROGENASE"/>
    <property type="match status" value="1"/>
</dbReference>
<evidence type="ECO:0000259" key="4">
    <source>
        <dbReference type="SMART" id="SM00984"/>
    </source>
</evidence>
<proteinExistence type="inferred from homology"/>
<dbReference type="Pfam" id="PF03720">
    <property type="entry name" value="UDPG_MGDP_dh_C"/>
    <property type="match status" value="1"/>
</dbReference>
<dbReference type="InterPro" id="IPR014027">
    <property type="entry name" value="UDP-Glc/GDP-Man_DH_C"/>
</dbReference>
<dbReference type="InterPro" id="IPR017476">
    <property type="entry name" value="UDP-Glc/GDP-Man"/>
</dbReference>
<dbReference type="InterPro" id="IPR028359">
    <property type="entry name" value="UDP_ManNAc/GlcNAc_DH"/>
</dbReference>
<dbReference type="Proteomes" id="UP000199225">
    <property type="component" value="Unassembled WGS sequence"/>
</dbReference>
<dbReference type="InterPro" id="IPR036291">
    <property type="entry name" value="NAD(P)-bd_dom_sf"/>
</dbReference>
<keyword evidence="1" id="KW-0560">Oxidoreductase</keyword>
<dbReference type="SUPFAM" id="SSF51735">
    <property type="entry name" value="NAD(P)-binding Rossmann-fold domains"/>
    <property type="match status" value="1"/>
</dbReference>